<comment type="caution">
    <text evidence="2">The sequence shown here is derived from an EMBL/GenBank/DDBJ whole genome shotgun (WGS) entry which is preliminary data.</text>
</comment>
<dbReference type="EMBL" id="LZYZ01000011">
    <property type="protein sequence ID" value="OOM05905.1"/>
    <property type="molecule type" value="Genomic_DNA"/>
</dbReference>
<dbReference type="PANTHER" id="PTHR39201:SF1">
    <property type="entry name" value="FLAVODOXIN-LIKE DOMAIN-CONTAINING PROTEIN"/>
    <property type="match status" value="1"/>
</dbReference>
<dbReference type="Proteomes" id="UP000191154">
    <property type="component" value="Unassembled WGS sequence"/>
</dbReference>
<gene>
    <name evidence="2" type="ORF">CLOSAC_44840</name>
</gene>
<dbReference type="RefSeq" id="WP_077867435.1">
    <property type="nucleotide sequence ID" value="NZ_LZYZ01000011.1"/>
</dbReference>
<dbReference type="AlphaFoldDB" id="A0A1S8MNY7"/>
<dbReference type="GO" id="GO:0016651">
    <property type="term" value="F:oxidoreductase activity, acting on NAD(P)H"/>
    <property type="evidence" value="ECO:0007669"/>
    <property type="project" value="UniProtKB-ARBA"/>
</dbReference>
<sequence>MKKNILIVYYSLQGHTKEVSNIIKDITGGDIFEIELEKPYNLFTSYTIGVVHTRTGHTPSFKNHLSNLKDYDTIFIGSPIWCFTFAPPIASFLKEYNLENKTVVPFCTHGGNYGNFFEKFKSMCPNSKVLKGIDFPNNKSKNPDNLKHLIENWLNEINI</sequence>
<evidence type="ECO:0000313" key="3">
    <source>
        <dbReference type="Proteomes" id="UP000191154"/>
    </source>
</evidence>
<proteinExistence type="predicted"/>
<evidence type="ECO:0000313" key="2">
    <source>
        <dbReference type="EMBL" id="OOM05905.1"/>
    </source>
</evidence>
<reference evidence="2 3" key="1">
    <citation type="submission" date="2016-05" db="EMBL/GenBank/DDBJ databases">
        <title>Microbial solvent formation.</title>
        <authorList>
            <person name="Poehlein A."/>
            <person name="Montoya Solano J.D."/>
            <person name="Flitsch S."/>
            <person name="Krabben P."/>
            <person name="Duerre P."/>
            <person name="Daniel R."/>
        </authorList>
    </citation>
    <scope>NUCLEOTIDE SEQUENCE [LARGE SCALE GENOMIC DNA]</scope>
    <source>
        <strain evidence="2 3">L1-8</strain>
    </source>
</reference>
<name>A0A1S8MNY7_CLOSA</name>
<dbReference type="STRING" id="169679.CSACC_25040"/>
<dbReference type="Pfam" id="PF12682">
    <property type="entry name" value="Flavodoxin_4"/>
    <property type="match status" value="1"/>
</dbReference>
<evidence type="ECO:0000259" key="1">
    <source>
        <dbReference type="Pfam" id="PF12682"/>
    </source>
</evidence>
<dbReference type="InterPro" id="IPR008254">
    <property type="entry name" value="Flavodoxin/NO_synth"/>
</dbReference>
<protein>
    <submittedName>
        <fullName evidence="2">Flavodoxin</fullName>
    </submittedName>
</protein>
<dbReference type="Gene3D" id="3.40.50.360">
    <property type="match status" value="1"/>
</dbReference>
<dbReference type="GO" id="GO:0010181">
    <property type="term" value="F:FMN binding"/>
    <property type="evidence" value="ECO:0007669"/>
    <property type="project" value="InterPro"/>
</dbReference>
<dbReference type="PANTHER" id="PTHR39201">
    <property type="entry name" value="EXPORTED PROTEIN-RELATED"/>
    <property type="match status" value="1"/>
</dbReference>
<dbReference type="InterPro" id="IPR029039">
    <property type="entry name" value="Flavoprotein-like_sf"/>
</dbReference>
<dbReference type="SUPFAM" id="SSF52218">
    <property type="entry name" value="Flavoproteins"/>
    <property type="match status" value="1"/>
</dbReference>
<organism evidence="2 3">
    <name type="scientific">Clostridium saccharobutylicum</name>
    <dbReference type="NCBI Taxonomy" id="169679"/>
    <lineage>
        <taxon>Bacteria</taxon>
        <taxon>Bacillati</taxon>
        <taxon>Bacillota</taxon>
        <taxon>Clostridia</taxon>
        <taxon>Eubacteriales</taxon>
        <taxon>Clostridiaceae</taxon>
        <taxon>Clostridium</taxon>
    </lineage>
</organism>
<accession>A0A1S8MNY7</accession>
<feature type="domain" description="Flavodoxin-like" evidence="1">
    <location>
        <begin position="5"/>
        <end position="152"/>
    </location>
</feature>